<comment type="caution">
    <text evidence="2">The sequence shown here is derived from an EMBL/GenBank/DDBJ whole genome shotgun (WGS) entry which is preliminary data.</text>
</comment>
<accession>A0ABS8EY12</accession>
<keyword evidence="1" id="KW-1133">Transmembrane helix</keyword>
<evidence type="ECO:0008006" key="4">
    <source>
        <dbReference type="Google" id="ProtNLM"/>
    </source>
</evidence>
<keyword evidence="3" id="KW-1185">Reference proteome</keyword>
<feature type="transmembrane region" description="Helical" evidence="1">
    <location>
        <begin position="76"/>
        <end position="95"/>
    </location>
</feature>
<evidence type="ECO:0000313" key="3">
    <source>
        <dbReference type="Proteomes" id="UP001299235"/>
    </source>
</evidence>
<keyword evidence="1" id="KW-0812">Transmembrane</keyword>
<evidence type="ECO:0000256" key="1">
    <source>
        <dbReference type="SAM" id="Phobius"/>
    </source>
</evidence>
<dbReference type="Proteomes" id="UP001299235">
    <property type="component" value="Unassembled WGS sequence"/>
</dbReference>
<proteinExistence type="predicted"/>
<feature type="transmembrane region" description="Helical" evidence="1">
    <location>
        <begin position="54"/>
        <end position="70"/>
    </location>
</feature>
<protein>
    <recommendedName>
        <fullName evidence="4">DUF3784 domain-containing protein</fullName>
    </recommendedName>
</protein>
<gene>
    <name evidence="2" type="ORF">LKD42_12665</name>
</gene>
<reference evidence="2 3" key="1">
    <citation type="submission" date="2021-10" db="EMBL/GenBank/DDBJ databases">
        <title>Anaerobic single-cell dispensing facilitates the cultivation of human gut bacteria.</title>
        <authorList>
            <person name="Afrizal A."/>
        </authorList>
    </citation>
    <scope>NUCLEOTIDE SEQUENCE [LARGE SCALE GENOMIC DNA]</scope>
    <source>
        <strain evidence="2 3">CLA-AA-H246</strain>
    </source>
</reference>
<feature type="transmembrane region" description="Helical" evidence="1">
    <location>
        <begin position="6"/>
        <end position="22"/>
    </location>
</feature>
<keyword evidence="1" id="KW-0472">Membrane</keyword>
<name>A0ABS8EY12_9FIRM</name>
<dbReference type="RefSeq" id="WP_248835930.1">
    <property type="nucleotide sequence ID" value="NZ_JAJEQE010000055.1"/>
</dbReference>
<evidence type="ECO:0000313" key="2">
    <source>
        <dbReference type="EMBL" id="MCC2150080.1"/>
    </source>
</evidence>
<sequence>MDLDIGRLVLAAAIIFLPMYFFQKLADWNTVNQKIDHPDMDDQKLKQIGTENRLVGFVVAMIVSGIALLVSMGFMFLLVMVALYIVLIFPLFRIMRRKRK</sequence>
<organism evidence="2 3">
    <name type="scientific">Hominisplanchenecus faecis</name>
    <dbReference type="NCBI Taxonomy" id="2885351"/>
    <lineage>
        <taxon>Bacteria</taxon>
        <taxon>Bacillati</taxon>
        <taxon>Bacillota</taxon>
        <taxon>Clostridia</taxon>
        <taxon>Lachnospirales</taxon>
        <taxon>Lachnospiraceae</taxon>
        <taxon>Hominisplanchenecus</taxon>
    </lineage>
</organism>
<dbReference type="EMBL" id="JAJEQE010000055">
    <property type="protein sequence ID" value="MCC2150080.1"/>
    <property type="molecule type" value="Genomic_DNA"/>
</dbReference>